<proteinExistence type="predicted"/>
<sequence>MRQLHSRWSLFAGAVAASVAALSFPALAATTDTEVLAAPAIHQSPTAVYLIDGYEVTYLPSELANYSSRWESSRKNEERSSSVTWVNNDTVYGSVHVRRPAKPLTLAEVRDTYYSELTALRWTTVNGQPAYLSAADGTVFWVDGQDVILSVFLHPARWSTDELLRVARGIRPREDAESNLSVRHEARESVADFVPGSAAERSWLMASASTAEPDAAQESEEGQPRLLPAPADAPLYPSSFANSPEVEFLTCLSEEAGKSSEEFPTEGKVSGPWGSASWNSGLWALVPTPANQAAVAQCAGLAEDSSDSGQQREFDSAPASPSPAASENSVDRASVDAGQSAKEGLPIVSSLLPLVLSS</sequence>
<gene>
    <name evidence="3" type="ORF">TM51_11611</name>
</gene>
<dbReference type="RefSeq" id="WP_011292683.1">
    <property type="nucleotide sequence ID" value="NZ_AOSG01000062.1"/>
</dbReference>
<keyword evidence="4" id="KW-1185">Reference proteome</keyword>
<comment type="caution">
    <text evidence="3">The sequence shown here is derived from an EMBL/GenBank/DDBJ whole genome shotgun (WGS) entry which is preliminary data.</text>
</comment>
<protein>
    <recommendedName>
        <fullName evidence="5">Secreted protein</fullName>
    </recommendedName>
</protein>
<evidence type="ECO:0000256" key="2">
    <source>
        <dbReference type="SAM" id="SignalP"/>
    </source>
</evidence>
<feature type="chain" id="PRO_5040216319" description="Secreted protein" evidence="2">
    <location>
        <begin position="29"/>
        <end position="358"/>
    </location>
</feature>
<dbReference type="EMBL" id="AOSG01000062">
    <property type="protein sequence ID" value="EOR70641.1"/>
    <property type="molecule type" value="Genomic_DNA"/>
</dbReference>
<keyword evidence="2" id="KW-0732">Signal</keyword>
<feature type="region of interest" description="Disordered" evidence="1">
    <location>
        <begin position="209"/>
        <end position="234"/>
    </location>
</feature>
<accession>A0A9P2TAF8</accession>
<feature type="compositionally biased region" description="Low complexity" evidence="1">
    <location>
        <begin position="316"/>
        <end position="326"/>
    </location>
</feature>
<dbReference type="Proteomes" id="UP000014184">
    <property type="component" value="Unassembled WGS sequence"/>
</dbReference>
<organism evidence="3 4">
    <name type="scientific">Thermobifida fusca TM51</name>
    <dbReference type="NCBI Taxonomy" id="1169414"/>
    <lineage>
        <taxon>Bacteria</taxon>
        <taxon>Bacillati</taxon>
        <taxon>Actinomycetota</taxon>
        <taxon>Actinomycetes</taxon>
        <taxon>Streptosporangiales</taxon>
        <taxon>Nocardiopsidaceae</taxon>
        <taxon>Thermobifida</taxon>
    </lineage>
</organism>
<feature type="region of interest" description="Disordered" evidence="1">
    <location>
        <begin position="299"/>
        <end position="339"/>
    </location>
</feature>
<feature type="compositionally biased region" description="Low complexity" evidence="1">
    <location>
        <begin position="224"/>
        <end position="234"/>
    </location>
</feature>
<feature type="signal peptide" evidence="2">
    <location>
        <begin position="1"/>
        <end position="28"/>
    </location>
</feature>
<evidence type="ECO:0000313" key="4">
    <source>
        <dbReference type="Proteomes" id="UP000014184"/>
    </source>
</evidence>
<evidence type="ECO:0000256" key="1">
    <source>
        <dbReference type="SAM" id="MobiDB-lite"/>
    </source>
</evidence>
<evidence type="ECO:0008006" key="5">
    <source>
        <dbReference type="Google" id="ProtNLM"/>
    </source>
</evidence>
<dbReference type="AlphaFoldDB" id="A0A9P2TAF8"/>
<name>A0A9P2TAF8_THEFU</name>
<reference evidence="3 4" key="1">
    <citation type="journal article" date="2013" name="Genome Announc.">
        <title>Draft Genome Sequence of the Lignocellulose Decomposer Thermobifida fusca Strain TM51.</title>
        <authorList>
            <person name="Toth A."/>
            <person name="Barna T."/>
            <person name="Nagy I."/>
            <person name="Horvath B."/>
            <person name="Nagy I."/>
            <person name="Tancsics A."/>
            <person name="Kriszt B."/>
            <person name="Baka E."/>
            <person name="Fekete C."/>
            <person name="Kukolya J."/>
        </authorList>
    </citation>
    <scope>NUCLEOTIDE SEQUENCE [LARGE SCALE GENOMIC DNA]</scope>
    <source>
        <strain evidence="3 4">TM51</strain>
    </source>
</reference>
<evidence type="ECO:0000313" key="3">
    <source>
        <dbReference type="EMBL" id="EOR70641.1"/>
    </source>
</evidence>